<dbReference type="InterPro" id="IPR017856">
    <property type="entry name" value="Integrase-like_N"/>
</dbReference>
<dbReference type="GO" id="GO:0003677">
    <property type="term" value="F:DNA binding"/>
    <property type="evidence" value="ECO:0007669"/>
    <property type="project" value="UniProtKB-KW"/>
</dbReference>
<feature type="domain" description="TACO1/YebC-like N-terminal" evidence="7">
    <location>
        <begin position="5"/>
        <end position="71"/>
    </location>
</feature>
<feature type="domain" description="TACO1/YebC-like second and third" evidence="6">
    <location>
        <begin position="77"/>
        <end position="131"/>
    </location>
</feature>
<evidence type="ECO:0000256" key="2">
    <source>
        <dbReference type="ARBA" id="ARBA00022490"/>
    </source>
</evidence>
<dbReference type="Gene3D" id="3.30.70.980">
    <property type="match status" value="1"/>
</dbReference>
<dbReference type="InterPro" id="IPR026564">
    <property type="entry name" value="Transcrip_reg_TACO1-like_dom3"/>
</dbReference>
<evidence type="ECO:0008006" key="10">
    <source>
        <dbReference type="Google" id="ProtNLM"/>
    </source>
</evidence>
<evidence type="ECO:0000256" key="4">
    <source>
        <dbReference type="ARBA" id="ARBA00023125"/>
    </source>
</evidence>
<evidence type="ECO:0000313" key="9">
    <source>
        <dbReference type="Proteomes" id="UP000229674"/>
    </source>
</evidence>
<dbReference type="Gene3D" id="1.10.10.200">
    <property type="match status" value="1"/>
</dbReference>
<evidence type="ECO:0000259" key="6">
    <source>
        <dbReference type="Pfam" id="PF01709"/>
    </source>
</evidence>
<accession>A0A2M8G1K6</accession>
<name>A0A2M8G1K6_9BACT</name>
<evidence type="ECO:0000256" key="5">
    <source>
        <dbReference type="ARBA" id="ARBA00023163"/>
    </source>
</evidence>
<evidence type="ECO:0000256" key="1">
    <source>
        <dbReference type="ARBA" id="ARBA00008724"/>
    </source>
</evidence>
<gene>
    <name evidence="8" type="ORF">CO020_00080</name>
</gene>
<evidence type="ECO:0000256" key="3">
    <source>
        <dbReference type="ARBA" id="ARBA00023015"/>
    </source>
</evidence>
<keyword evidence="5" id="KW-0804">Transcription</keyword>
<comment type="similarity">
    <text evidence="1">Belongs to the TACO1 family.</text>
</comment>
<dbReference type="InterPro" id="IPR048300">
    <property type="entry name" value="TACO1_YebC-like_2nd/3rd_dom"/>
</dbReference>
<keyword evidence="2" id="KW-0963">Cytoplasm</keyword>
<dbReference type="Pfam" id="PF20772">
    <property type="entry name" value="TACO1_YebC_N"/>
    <property type="match status" value="1"/>
</dbReference>
<dbReference type="SUPFAM" id="SSF75625">
    <property type="entry name" value="YebC-like"/>
    <property type="match status" value="1"/>
</dbReference>
<evidence type="ECO:0000259" key="7">
    <source>
        <dbReference type="Pfam" id="PF20772"/>
    </source>
</evidence>
<comment type="caution">
    <text evidence="8">The sequence shown here is derived from an EMBL/GenBank/DDBJ whole genome shotgun (WGS) entry which is preliminary data.</text>
</comment>
<dbReference type="FunFam" id="1.10.10.200:FF:000002">
    <property type="entry name" value="Probable transcriptional regulatory protein CLM62_37755"/>
    <property type="match status" value="1"/>
</dbReference>
<dbReference type="Proteomes" id="UP000229674">
    <property type="component" value="Unassembled WGS sequence"/>
</dbReference>
<dbReference type="InterPro" id="IPR049083">
    <property type="entry name" value="TACO1_YebC_N"/>
</dbReference>
<proteinExistence type="inferred from homology"/>
<organism evidence="8 9">
    <name type="scientific">Candidatus Colwellbacteria bacterium CG_4_9_14_0_2_um_filter_50_12</name>
    <dbReference type="NCBI Taxonomy" id="1974538"/>
    <lineage>
        <taxon>Bacteria</taxon>
        <taxon>Candidatus Colwelliibacteriota</taxon>
    </lineage>
</organism>
<sequence>MSGHSKWAQIKHKKGITDKKRGQLFSKLLKAIRAAARTEPNPDFNPRLRTAIETAKAASVPMDNIRRAIEGVESKNMEELTVEGYGPGGVAFLVSAVTDNRNRTIAELRKIFGDREGKVAEPGSVLWAFEQSKDGGFTPKFPTKVDPVIKEKVSALEGDLGEHDDVIAVFTNAV</sequence>
<dbReference type="AlphaFoldDB" id="A0A2M8G1K6"/>
<dbReference type="GO" id="GO:0005829">
    <property type="term" value="C:cytosol"/>
    <property type="evidence" value="ECO:0007669"/>
    <property type="project" value="TreeGrafter"/>
</dbReference>
<protein>
    <recommendedName>
        <fullName evidence="10">YebC/PmpR family DNA-binding transcriptional regulator</fullName>
    </recommendedName>
</protein>
<keyword evidence="4" id="KW-0238">DNA-binding</keyword>
<evidence type="ECO:0000313" key="8">
    <source>
        <dbReference type="EMBL" id="PJC65533.1"/>
    </source>
</evidence>
<reference evidence="9" key="1">
    <citation type="submission" date="2017-09" db="EMBL/GenBank/DDBJ databases">
        <title>Depth-based differentiation of microbial function through sediment-hosted aquifers and enrichment of novel symbionts in the deep terrestrial subsurface.</title>
        <authorList>
            <person name="Probst A.J."/>
            <person name="Ladd B."/>
            <person name="Jarett J.K."/>
            <person name="Geller-Mcgrath D.E."/>
            <person name="Sieber C.M.K."/>
            <person name="Emerson J.B."/>
            <person name="Anantharaman K."/>
            <person name="Thomas B.C."/>
            <person name="Malmstrom R."/>
            <person name="Stieglmeier M."/>
            <person name="Klingl A."/>
            <person name="Woyke T."/>
            <person name="Ryan C.M."/>
            <person name="Banfield J.F."/>
        </authorList>
    </citation>
    <scope>NUCLEOTIDE SEQUENCE [LARGE SCALE GENOMIC DNA]</scope>
</reference>
<dbReference type="EMBL" id="PFQX01000004">
    <property type="protein sequence ID" value="PJC65533.1"/>
    <property type="molecule type" value="Genomic_DNA"/>
</dbReference>
<keyword evidence="3" id="KW-0805">Transcription regulation</keyword>
<dbReference type="PANTHER" id="PTHR12532:SF6">
    <property type="entry name" value="TRANSCRIPTIONAL REGULATORY PROTEIN YEBC-RELATED"/>
    <property type="match status" value="1"/>
</dbReference>
<dbReference type="Pfam" id="PF01709">
    <property type="entry name" value="Transcrip_reg"/>
    <property type="match status" value="1"/>
</dbReference>
<dbReference type="InterPro" id="IPR002876">
    <property type="entry name" value="Transcrip_reg_TACO1-like"/>
</dbReference>
<dbReference type="InterPro" id="IPR029072">
    <property type="entry name" value="YebC-like"/>
</dbReference>
<dbReference type="PANTHER" id="PTHR12532">
    <property type="entry name" value="TRANSLATIONAL ACTIVATOR OF CYTOCHROME C OXIDASE 1"/>
    <property type="match status" value="1"/>
</dbReference>